<dbReference type="Proteomes" id="UP001410795">
    <property type="component" value="Unassembled WGS sequence"/>
</dbReference>
<sequence length="352" mass="39026">MLNTSDAVRLAEVRDRTLSALREAIGDARDVAVLDAPNQRNVGDSLIWQGELAYLEMLGLRIRYVSDLNGFDAADLRRRLPRSGVVLLHGGGNFGDLWIGHQEHRETLAAELADYRLVQLSQSIFFADEGRAAIANRVIGAHPDFTLLLRDGLSMERAATMLPDVRRAYCPDMALGYDAAFPAGGRTDADKVLVIARADRESASGLRGIPQDWLAPHRLHVTDWGQHRSDPLGWRLARTVLKLQRRLVAARRRLPVKPPTLPQALVQRAVRLINESNVDSAVSLYSSARAVAVDRLHAHVLAMLLGLGHVMLDNNYRKLGAVFDDYTGVFSTANYATDLDEARARLYEILES</sequence>
<dbReference type="Pfam" id="PF04230">
    <property type="entry name" value="PS_pyruv_trans"/>
    <property type="match status" value="1"/>
</dbReference>
<gene>
    <name evidence="2" type="ORF">GCM10022202_15150</name>
</gene>
<dbReference type="GO" id="GO:0016740">
    <property type="term" value="F:transferase activity"/>
    <property type="evidence" value="ECO:0007669"/>
    <property type="project" value="UniProtKB-KW"/>
</dbReference>
<dbReference type="InterPro" id="IPR007345">
    <property type="entry name" value="Polysacch_pyruvyl_Trfase"/>
</dbReference>
<evidence type="ECO:0000259" key="1">
    <source>
        <dbReference type="Pfam" id="PF04230"/>
    </source>
</evidence>
<reference evidence="3" key="1">
    <citation type="journal article" date="2019" name="Int. J. Syst. Evol. Microbiol.">
        <title>The Global Catalogue of Microorganisms (GCM) 10K type strain sequencing project: providing services to taxonomists for standard genome sequencing and annotation.</title>
        <authorList>
            <consortium name="The Broad Institute Genomics Platform"/>
            <consortium name="The Broad Institute Genome Sequencing Center for Infectious Disease"/>
            <person name="Wu L."/>
            <person name="Ma J."/>
        </authorList>
    </citation>
    <scope>NUCLEOTIDE SEQUENCE [LARGE SCALE GENOMIC DNA]</scope>
    <source>
        <strain evidence="3">JCM 16546</strain>
    </source>
</reference>
<evidence type="ECO:0000313" key="3">
    <source>
        <dbReference type="Proteomes" id="UP001410795"/>
    </source>
</evidence>
<name>A0ABP7BDS1_9MICO</name>
<accession>A0ABP7BDS1</accession>
<keyword evidence="2" id="KW-0808">Transferase</keyword>
<feature type="domain" description="Polysaccharide pyruvyl transferase" evidence="1">
    <location>
        <begin position="41"/>
        <end position="315"/>
    </location>
</feature>
<organism evidence="2 3">
    <name type="scientific">Microbacterium marinilacus</name>
    <dbReference type="NCBI Taxonomy" id="415209"/>
    <lineage>
        <taxon>Bacteria</taxon>
        <taxon>Bacillati</taxon>
        <taxon>Actinomycetota</taxon>
        <taxon>Actinomycetes</taxon>
        <taxon>Micrococcales</taxon>
        <taxon>Microbacteriaceae</taxon>
        <taxon>Microbacterium</taxon>
    </lineage>
</organism>
<evidence type="ECO:0000313" key="2">
    <source>
        <dbReference type="EMBL" id="GAA3655895.1"/>
    </source>
</evidence>
<proteinExistence type="predicted"/>
<keyword evidence="3" id="KW-1185">Reference proteome</keyword>
<dbReference type="EMBL" id="BAAAYV010000006">
    <property type="protein sequence ID" value="GAA3655895.1"/>
    <property type="molecule type" value="Genomic_DNA"/>
</dbReference>
<comment type="caution">
    <text evidence="2">The sequence shown here is derived from an EMBL/GenBank/DDBJ whole genome shotgun (WGS) entry which is preliminary data.</text>
</comment>
<protein>
    <submittedName>
        <fullName evidence="2">Polysaccharide pyruvyl transferase family protein</fullName>
    </submittedName>
</protein>